<reference evidence="1 2" key="1">
    <citation type="submission" date="2016-10" db="EMBL/GenBank/DDBJ databases">
        <authorList>
            <person name="de Groot N.N."/>
        </authorList>
    </citation>
    <scope>NUCLEOTIDE SEQUENCE [LARGE SCALE GENOMIC DNA]</scope>
    <source>
        <strain evidence="1 2">CGMCC 1.7666</strain>
    </source>
</reference>
<dbReference type="Proteomes" id="UP000199569">
    <property type="component" value="Unassembled WGS sequence"/>
</dbReference>
<evidence type="ECO:0000313" key="2">
    <source>
        <dbReference type="Proteomes" id="UP000199569"/>
    </source>
</evidence>
<accession>A0A1G5IAH1</accession>
<dbReference type="RefSeq" id="WP_091134171.1">
    <property type="nucleotide sequence ID" value="NZ_FMVJ01000005.1"/>
</dbReference>
<dbReference type="AlphaFoldDB" id="A0A1G5IAH1"/>
<keyword evidence="2" id="KW-1185">Reference proteome</keyword>
<dbReference type="STRING" id="549386.SAMN02927923_02171"/>
<proteinExistence type="predicted"/>
<protein>
    <submittedName>
        <fullName evidence="1">Uncharacterized protein</fullName>
    </submittedName>
</protein>
<evidence type="ECO:0000313" key="1">
    <source>
        <dbReference type="EMBL" id="SCY72994.1"/>
    </source>
</evidence>
<dbReference type="OrthoDB" id="8019350at2"/>
<sequence>MSDDNILRQEVRQSLYNVRRLIRSYSGLYAGEDLARDVLKACDEMAGQSTPRLREALRTVQERCTKLVRDADRFSARDPATIAASRAQAFASIDILQDALFEMRKAETSNPRLGALLRRKSL</sequence>
<organism evidence="1 2">
    <name type="scientific">Microvirga guangxiensis</name>
    <dbReference type="NCBI Taxonomy" id="549386"/>
    <lineage>
        <taxon>Bacteria</taxon>
        <taxon>Pseudomonadati</taxon>
        <taxon>Pseudomonadota</taxon>
        <taxon>Alphaproteobacteria</taxon>
        <taxon>Hyphomicrobiales</taxon>
        <taxon>Methylobacteriaceae</taxon>
        <taxon>Microvirga</taxon>
    </lineage>
</organism>
<name>A0A1G5IAH1_9HYPH</name>
<gene>
    <name evidence="1" type="ORF">SAMN02927923_02171</name>
</gene>
<dbReference type="EMBL" id="FMVJ01000005">
    <property type="protein sequence ID" value="SCY72994.1"/>
    <property type="molecule type" value="Genomic_DNA"/>
</dbReference>